<protein>
    <submittedName>
        <fullName evidence="1">Uncharacterized protein</fullName>
    </submittedName>
</protein>
<reference evidence="1" key="1">
    <citation type="journal article" date="2021" name="Proc. Natl. Acad. Sci. U.S.A.">
        <title>A Catalog of Tens of Thousands of Viruses from Human Metagenomes Reveals Hidden Associations with Chronic Diseases.</title>
        <authorList>
            <person name="Tisza M.J."/>
            <person name="Buck C.B."/>
        </authorList>
    </citation>
    <scope>NUCLEOTIDE SEQUENCE</scope>
    <source>
        <strain evidence="1">CtwDU14</strain>
    </source>
</reference>
<dbReference type="EMBL" id="BK015421">
    <property type="protein sequence ID" value="DAE05919.1"/>
    <property type="molecule type" value="Genomic_DNA"/>
</dbReference>
<organism evidence="1">
    <name type="scientific">Siphoviridae sp. ctwDU14</name>
    <dbReference type="NCBI Taxonomy" id="2825726"/>
    <lineage>
        <taxon>Viruses</taxon>
        <taxon>Duplodnaviria</taxon>
        <taxon>Heunggongvirae</taxon>
        <taxon>Uroviricota</taxon>
        <taxon>Caudoviricetes</taxon>
    </lineage>
</organism>
<accession>A0A8S5PFG0</accession>
<evidence type="ECO:0000313" key="1">
    <source>
        <dbReference type="EMBL" id="DAE05919.1"/>
    </source>
</evidence>
<sequence>MQERTRIRSIPAQFEGRCCIQYTDPLTGRVLEEIKGKNHVFETQLSGLAALNTTALKADLLLTTGGYLPTDSDIPFIPGQPIGYGRVDTSGEGLYRGAYRAADSYYNKKTLSKITNKYVYDFLQTQALGGPVNWVGLTAHMGQGAGTSALQVPNLYKAYSSYPRIMDCESGELISILSYSSGSNICSIRACIDNPLVSSARRDVDLSRFVGTYYVIYAACIAINLGSSDFYVSIYARKTSSVNKYDWYVFQFDSDFSELKASWTIPSSSVTGSNYFGGAGVVRDGKIHFFKTVDSSNNKYLDYADQILDLNALTAVSTASKFWDGQVSYNIIFINSSLLLKYKSSAWYSIAVNYNDNGVFATYFNANCFLKTGLFFGSEGIMLCIPPCIASRDQDYSFILRSRIPSLNGQWGLRYYTNTSVSVPFAYTRYQVPSDAPVRPEGSGMTVTYELDISI</sequence>
<name>A0A8S5PFG0_9CAUD</name>
<proteinExistence type="predicted"/>